<dbReference type="EMBL" id="JBGNUJ010000007">
    <property type="protein sequence ID" value="KAL3957633.1"/>
    <property type="molecule type" value="Genomic_DNA"/>
</dbReference>
<name>A0ACC4DNQ0_PURLI</name>
<evidence type="ECO:0000313" key="1">
    <source>
        <dbReference type="EMBL" id="KAL3957633.1"/>
    </source>
</evidence>
<organism evidence="1 2">
    <name type="scientific">Purpureocillium lilacinum</name>
    <name type="common">Paecilomyces lilacinus</name>
    <dbReference type="NCBI Taxonomy" id="33203"/>
    <lineage>
        <taxon>Eukaryota</taxon>
        <taxon>Fungi</taxon>
        <taxon>Dikarya</taxon>
        <taxon>Ascomycota</taxon>
        <taxon>Pezizomycotina</taxon>
        <taxon>Sordariomycetes</taxon>
        <taxon>Hypocreomycetidae</taxon>
        <taxon>Hypocreales</taxon>
        <taxon>Ophiocordycipitaceae</taxon>
        <taxon>Purpureocillium</taxon>
    </lineage>
</organism>
<accession>A0ACC4DNQ0</accession>
<keyword evidence="2" id="KW-1185">Reference proteome</keyword>
<gene>
    <name evidence="1" type="ORF">ACCO45_008211</name>
</gene>
<sequence length="89" mass="9627">MGVEAGGGGGDPTGMLENEMREKPFMDCSQLVEQAGLEHVTPFSTYSDKYRRGSGCSDPTSAVEAKQSRQASPEKDGQLVEQGRMTREI</sequence>
<proteinExistence type="predicted"/>
<evidence type="ECO:0000313" key="2">
    <source>
        <dbReference type="Proteomes" id="UP001638806"/>
    </source>
</evidence>
<protein>
    <submittedName>
        <fullName evidence="1">Uncharacterized protein</fullName>
    </submittedName>
</protein>
<dbReference type="Proteomes" id="UP001638806">
    <property type="component" value="Unassembled WGS sequence"/>
</dbReference>
<comment type="caution">
    <text evidence="1">The sequence shown here is derived from an EMBL/GenBank/DDBJ whole genome shotgun (WGS) entry which is preliminary data.</text>
</comment>
<reference evidence="1" key="1">
    <citation type="submission" date="2024-12" db="EMBL/GenBank/DDBJ databases">
        <title>Comparative genomics and development of molecular markers within Purpureocillium lilacinum and among Purpureocillium species.</title>
        <authorList>
            <person name="Yeh Z.-Y."/>
            <person name="Ni N.-T."/>
            <person name="Lo P.-H."/>
            <person name="Mushyakhwo K."/>
            <person name="Lin C.-F."/>
            <person name="Nai Y.-S."/>
        </authorList>
    </citation>
    <scope>NUCLEOTIDE SEQUENCE</scope>
    <source>
        <strain evidence="1">NCHU-NPUST-175</strain>
    </source>
</reference>